<gene>
    <name evidence="2" type="ORF">EV385_6672</name>
</gene>
<name>A0A4Q7Z7X3_9ACTN</name>
<feature type="region of interest" description="Disordered" evidence="1">
    <location>
        <begin position="136"/>
        <end position="216"/>
    </location>
</feature>
<evidence type="ECO:0000256" key="1">
    <source>
        <dbReference type="SAM" id="MobiDB-lite"/>
    </source>
</evidence>
<organism evidence="2 3">
    <name type="scientific">Krasilnikovia cinnamomea</name>
    <dbReference type="NCBI Taxonomy" id="349313"/>
    <lineage>
        <taxon>Bacteria</taxon>
        <taxon>Bacillati</taxon>
        <taxon>Actinomycetota</taxon>
        <taxon>Actinomycetes</taxon>
        <taxon>Micromonosporales</taxon>
        <taxon>Micromonosporaceae</taxon>
        <taxon>Krasilnikovia</taxon>
    </lineage>
</organism>
<sequence>MTSSSTDPAPADLAVLAAHLAQIAAGLDGYIAAAAERIAQPRIDAAAAGAAARLAAVTAQHEAERNRAAHLETELRHQLDTALRQVARLRWAARYLPHEVRVLVLPTPNRRDGWSGDRPDPATAVRIDTAAAAAGVPAYPGHPTTPPTRSFAPANRAQARTPGRPHSEGHDLVPSARAGSNQDATGPRPGRQVPGVTITAGRSLRPVPHGEGVARR</sequence>
<accession>A0A4Q7Z7X3</accession>
<evidence type="ECO:0000313" key="2">
    <source>
        <dbReference type="EMBL" id="RZU46597.1"/>
    </source>
</evidence>
<dbReference type="RefSeq" id="WP_130513791.1">
    <property type="nucleotide sequence ID" value="NZ_SHKY01000002.1"/>
</dbReference>
<dbReference type="EMBL" id="SHKY01000002">
    <property type="protein sequence ID" value="RZU46597.1"/>
    <property type="molecule type" value="Genomic_DNA"/>
</dbReference>
<protein>
    <submittedName>
        <fullName evidence="2">Uncharacterized protein</fullName>
    </submittedName>
</protein>
<reference evidence="2 3" key="1">
    <citation type="submission" date="2019-02" db="EMBL/GenBank/DDBJ databases">
        <title>Sequencing the genomes of 1000 actinobacteria strains.</title>
        <authorList>
            <person name="Klenk H.-P."/>
        </authorList>
    </citation>
    <scope>NUCLEOTIDE SEQUENCE [LARGE SCALE GENOMIC DNA]</scope>
    <source>
        <strain evidence="2 3">DSM 45162</strain>
    </source>
</reference>
<comment type="caution">
    <text evidence="2">The sequence shown here is derived from an EMBL/GenBank/DDBJ whole genome shotgun (WGS) entry which is preliminary data.</text>
</comment>
<dbReference type="Proteomes" id="UP000292564">
    <property type="component" value="Unassembled WGS sequence"/>
</dbReference>
<dbReference type="AlphaFoldDB" id="A0A4Q7Z7X3"/>
<proteinExistence type="predicted"/>
<keyword evidence="3" id="KW-1185">Reference proteome</keyword>
<evidence type="ECO:0000313" key="3">
    <source>
        <dbReference type="Proteomes" id="UP000292564"/>
    </source>
</evidence>